<proteinExistence type="predicted"/>
<organism evidence="1 2">
    <name type="scientific">Prevotella veroralis F0319</name>
    <dbReference type="NCBI Taxonomy" id="649761"/>
    <lineage>
        <taxon>Bacteria</taxon>
        <taxon>Pseudomonadati</taxon>
        <taxon>Bacteroidota</taxon>
        <taxon>Bacteroidia</taxon>
        <taxon>Bacteroidales</taxon>
        <taxon>Prevotellaceae</taxon>
        <taxon>Prevotella</taxon>
    </lineage>
</organism>
<accession>C9MLV2</accession>
<dbReference type="AlphaFoldDB" id="C9MLV2"/>
<keyword evidence="2" id="KW-1185">Reference proteome</keyword>
<comment type="caution">
    <text evidence="1">The sequence shown here is derived from an EMBL/GenBank/DDBJ whole genome shotgun (WGS) entry which is preliminary data.</text>
</comment>
<gene>
    <name evidence="1" type="ORF">HMPREF0973_00578</name>
</gene>
<evidence type="ECO:0000313" key="2">
    <source>
        <dbReference type="Proteomes" id="UP000003327"/>
    </source>
</evidence>
<evidence type="ECO:0000313" key="1">
    <source>
        <dbReference type="EMBL" id="EEX19636.1"/>
    </source>
</evidence>
<dbReference type="EMBL" id="ACVA01000013">
    <property type="protein sequence ID" value="EEX19636.1"/>
    <property type="molecule type" value="Genomic_DNA"/>
</dbReference>
<protein>
    <submittedName>
        <fullName evidence="1">Uncharacterized protein</fullName>
    </submittedName>
</protein>
<dbReference type="HOGENOM" id="CLU_3139313_0_0_10"/>
<dbReference type="Proteomes" id="UP000003327">
    <property type="component" value="Unassembled WGS sequence"/>
</dbReference>
<reference evidence="1 2" key="1">
    <citation type="submission" date="2009-09" db="EMBL/GenBank/DDBJ databases">
        <authorList>
            <person name="Weinstock G."/>
            <person name="Sodergren E."/>
            <person name="Clifton S."/>
            <person name="Fulton L."/>
            <person name="Fulton B."/>
            <person name="Courtney L."/>
            <person name="Fronick C."/>
            <person name="Harrison M."/>
            <person name="Strong C."/>
            <person name="Farmer C."/>
            <person name="Delahaunty K."/>
            <person name="Markovic C."/>
            <person name="Hall O."/>
            <person name="Minx P."/>
            <person name="Tomlinson C."/>
            <person name="Mitreva M."/>
            <person name="Nelson J."/>
            <person name="Hou S."/>
            <person name="Wollam A."/>
            <person name="Pepin K.H."/>
            <person name="Johnson M."/>
            <person name="Bhonagiri V."/>
            <person name="Nash W.E."/>
            <person name="Warren W."/>
            <person name="Chinwalla A."/>
            <person name="Mardis E.R."/>
            <person name="Wilson R.K."/>
        </authorList>
    </citation>
    <scope>NUCLEOTIDE SEQUENCE [LARGE SCALE GENOMIC DNA]</scope>
    <source>
        <strain evidence="1 2">F0319</strain>
    </source>
</reference>
<sequence>MRSKASDELKTPHSISDLQQEAPHHCMQFFHSIFGSLQLITCHCALVLL</sequence>
<name>C9MLV2_9BACT</name>